<dbReference type="EMBL" id="JAINUG010000052">
    <property type="protein sequence ID" value="KAJ8404662.1"/>
    <property type="molecule type" value="Genomic_DNA"/>
</dbReference>
<keyword evidence="7" id="KW-1185">Reference proteome</keyword>
<feature type="compositionally biased region" description="Polar residues" evidence="5">
    <location>
        <begin position="147"/>
        <end position="157"/>
    </location>
</feature>
<evidence type="ECO:0000313" key="6">
    <source>
        <dbReference type="EMBL" id="KAJ8404662.1"/>
    </source>
</evidence>
<sequence length="165" mass="18330">MASNFSANQYENAFRSHKLQNWTIPKTFKERPMAAEGHTMFIATDRGHLLPGVKRGTQGTFVGTWDLPRRICHSYINPTARSMEGEERLKCWSEGQGRNKRWSLKKSPEVQKSPENVDTPTNPPEGDGVCEASPQPETSPTSPRPASANQAEENQLPASDKPTPA</sequence>
<evidence type="ECO:0000256" key="4">
    <source>
        <dbReference type="ARBA" id="ARBA00045261"/>
    </source>
</evidence>
<reference evidence="6" key="1">
    <citation type="journal article" date="2023" name="Science">
        <title>Genome structures resolve the early diversification of teleost fishes.</title>
        <authorList>
            <person name="Parey E."/>
            <person name="Louis A."/>
            <person name="Montfort J."/>
            <person name="Bouchez O."/>
            <person name="Roques C."/>
            <person name="Iampietro C."/>
            <person name="Lluch J."/>
            <person name="Castinel A."/>
            <person name="Donnadieu C."/>
            <person name="Desvignes T."/>
            <person name="Floi Bucao C."/>
            <person name="Jouanno E."/>
            <person name="Wen M."/>
            <person name="Mejri S."/>
            <person name="Dirks R."/>
            <person name="Jansen H."/>
            <person name="Henkel C."/>
            <person name="Chen W.J."/>
            <person name="Zahm M."/>
            <person name="Cabau C."/>
            <person name="Klopp C."/>
            <person name="Thompson A.W."/>
            <person name="Robinson-Rechavi M."/>
            <person name="Braasch I."/>
            <person name="Lecointre G."/>
            <person name="Bobe J."/>
            <person name="Postlethwait J.H."/>
            <person name="Berthelot C."/>
            <person name="Roest Crollius H."/>
            <person name="Guiguen Y."/>
        </authorList>
    </citation>
    <scope>NUCLEOTIDE SEQUENCE</scope>
    <source>
        <strain evidence="6">NC1722</strain>
    </source>
</reference>
<proteinExistence type="inferred from homology"/>
<comment type="caution">
    <text evidence="6">The sequence shown here is derived from an EMBL/GenBank/DDBJ whole genome shotgun (WGS) entry which is preliminary data.</text>
</comment>
<evidence type="ECO:0000256" key="1">
    <source>
        <dbReference type="ARBA" id="ARBA00009887"/>
    </source>
</evidence>
<evidence type="ECO:0000256" key="3">
    <source>
        <dbReference type="ARBA" id="ARBA00033306"/>
    </source>
</evidence>
<dbReference type="InterPro" id="IPR038797">
    <property type="entry name" value="Fltp"/>
</dbReference>
<feature type="region of interest" description="Disordered" evidence="5">
    <location>
        <begin position="93"/>
        <end position="165"/>
    </location>
</feature>
<organism evidence="6 7">
    <name type="scientific">Aldrovandia affinis</name>
    <dbReference type="NCBI Taxonomy" id="143900"/>
    <lineage>
        <taxon>Eukaryota</taxon>
        <taxon>Metazoa</taxon>
        <taxon>Chordata</taxon>
        <taxon>Craniata</taxon>
        <taxon>Vertebrata</taxon>
        <taxon>Euteleostomi</taxon>
        <taxon>Actinopterygii</taxon>
        <taxon>Neopterygii</taxon>
        <taxon>Teleostei</taxon>
        <taxon>Notacanthiformes</taxon>
        <taxon>Halosauridae</taxon>
        <taxon>Aldrovandia</taxon>
    </lineage>
</organism>
<gene>
    <name evidence="6" type="ORF">AAFF_G00335250</name>
</gene>
<evidence type="ECO:0000256" key="5">
    <source>
        <dbReference type="SAM" id="MobiDB-lite"/>
    </source>
</evidence>
<dbReference type="GO" id="GO:0036064">
    <property type="term" value="C:ciliary basal body"/>
    <property type="evidence" value="ECO:0007669"/>
    <property type="project" value="TreeGrafter"/>
</dbReference>
<evidence type="ECO:0000313" key="7">
    <source>
        <dbReference type="Proteomes" id="UP001221898"/>
    </source>
</evidence>
<dbReference type="PANTHER" id="PTHR34639:SF1">
    <property type="entry name" value="PROTEIN FLATTOP"/>
    <property type="match status" value="1"/>
</dbReference>
<protein>
    <recommendedName>
        <fullName evidence="2">Protein Flattop</fullName>
    </recommendedName>
    <alternativeName>
        <fullName evidence="3">Cilia- and flagella-associated protein 126</fullName>
    </alternativeName>
</protein>
<comment type="function">
    <text evidence="4">Microtubule inner protein (MIP) part of the dynein-decorated doublet microtubules (DMTs) in cilia axoneme. Acts as a regulator of cilium basal body docking and positioning in mono- and multiciliated cells. Regulates basal body docking and cilia formation in multiciliated lung cells. Regulates kinocilium positioning and stereocilia bundle morphogenesis in the inner ear.</text>
</comment>
<dbReference type="CDD" id="cd23705">
    <property type="entry name" value="Flattop"/>
    <property type="match status" value="1"/>
</dbReference>
<name>A0AAD7SMD6_9TELE</name>
<dbReference type="GO" id="GO:0044782">
    <property type="term" value="P:cilium organization"/>
    <property type="evidence" value="ECO:0007669"/>
    <property type="project" value="TreeGrafter"/>
</dbReference>
<dbReference type="PANTHER" id="PTHR34639">
    <property type="entry name" value="PROTEIN FLATTOP"/>
    <property type="match status" value="1"/>
</dbReference>
<dbReference type="Proteomes" id="UP001221898">
    <property type="component" value="Unassembled WGS sequence"/>
</dbReference>
<dbReference type="Pfam" id="PF22611">
    <property type="entry name" value="CFAP126"/>
    <property type="match status" value="1"/>
</dbReference>
<comment type="similarity">
    <text evidence="1">Belongs to the Flattop family.</text>
</comment>
<evidence type="ECO:0000256" key="2">
    <source>
        <dbReference type="ARBA" id="ARBA00019181"/>
    </source>
</evidence>
<dbReference type="AlphaFoldDB" id="A0AAD7SMD6"/>
<accession>A0AAD7SMD6</accession>